<gene>
    <name evidence="1" type="ORF">SOIL9_84860</name>
</gene>
<dbReference type="NCBIfam" id="TIGR02996">
    <property type="entry name" value="rpt_mate_G_obs"/>
    <property type="match status" value="1"/>
</dbReference>
<dbReference type="KEGG" id="gms:SOIL9_84860"/>
<dbReference type="Gene3D" id="3.80.10.10">
    <property type="entry name" value="Ribonuclease Inhibitor"/>
    <property type="match status" value="1"/>
</dbReference>
<dbReference type="AlphaFoldDB" id="A0A6P2DFH2"/>
<dbReference type="RefSeq" id="WP_162671910.1">
    <property type="nucleotide sequence ID" value="NZ_LR593886.1"/>
</dbReference>
<dbReference type="SUPFAM" id="SSF52047">
    <property type="entry name" value="RNI-like"/>
    <property type="match status" value="1"/>
</dbReference>
<accession>A0A6P2DFH2</accession>
<reference evidence="1 2" key="1">
    <citation type="submission" date="2019-05" db="EMBL/GenBank/DDBJ databases">
        <authorList>
            <consortium name="Science for Life Laboratories"/>
        </authorList>
    </citation>
    <scope>NUCLEOTIDE SEQUENCE [LARGE SCALE GENOMIC DNA]</scope>
    <source>
        <strain evidence="1">Soil9</strain>
    </source>
</reference>
<dbReference type="Proteomes" id="UP000464178">
    <property type="component" value="Chromosome"/>
</dbReference>
<sequence length="286" mass="31112">MSDEEALLAAISAHLDEDTPRLAFADWLDENDRNIRAEFVRVQCALKQPGDRSAEEQRKLAARQQYLLENHRRDILGPLGADLGYHHVTFDRGFATELRVPDLLFLQCAAAIGKLCPAPRVRIGTVVGVWLEKALRRPEVNLVVSITIGPRAEAIGPRAGERGLAQIAACPSLVSLAMIGWAPGSAAGNSGLGTLASSEYLPALIELNLPANEVGDEGVGRLVASPLWHRLRRLDLSYNALTDTSADHFTNAPASAIEHLDLQGANFSTAARRRLTRTFGDRVELF</sequence>
<proteinExistence type="predicted"/>
<evidence type="ECO:0000313" key="2">
    <source>
        <dbReference type="Proteomes" id="UP000464178"/>
    </source>
</evidence>
<dbReference type="InterPro" id="IPR014338">
    <property type="entry name" value="CHP02996_rpt-companion-dom"/>
</dbReference>
<organism evidence="1 2">
    <name type="scientific">Gemmata massiliana</name>
    <dbReference type="NCBI Taxonomy" id="1210884"/>
    <lineage>
        <taxon>Bacteria</taxon>
        <taxon>Pseudomonadati</taxon>
        <taxon>Planctomycetota</taxon>
        <taxon>Planctomycetia</taxon>
        <taxon>Gemmatales</taxon>
        <taxon>Gemmataceae</taxon>
        <taxon>Gemmata</taxon>
    </lineage>
</organism>
<protein>
    <recommendedName>
        <fullName evidence="3">Repeat-companion domain protein</fullName>
    </recommendedName>
</protein>
<dbReference type="InterPro" id="IPR032675">
    <property type="entry name" value="LRR_dom_sf"/>
</dbReference>
<dbReference type="EMBL" id="LR593886">
    <property type="protein sequence ID" value="VTR99532.1"/>
    <property type="molecule type" value="Genomic_DNA"/>
</dbReference>
<evidence type="ECO:0008006" key="3">
    <source>
        <dbReference type="Google" id="ProtNLM"/>
    </source>
</evidence>
<name>A0A6P2DFH2_9BACT</name>
<evidence type="ECO:0000313" key="1">
    <source>
        <dbReference type="EMBL" id="VTR99532.1"/>
    </source>
</evidence>
<keyword evidence="2" id="KW-1185">Reference proteome</keyword>